<feature type="domain" description="Polymerase nucleotidyl transferase" evidence="2">
    <location>
        <begin position="24"/>
        <end position="67"/>
    </location>
</feature>
<dbReference type="SUPFAM" id="SSF81301">
    <property type="entry name" value="Nucleotidyltransferase"/>
    <property type="match status" value="1"/>
</dbReference>
<evidence type="ECO:0000259" key="3">
    <source>
        <dbReference type="Pfam" id="PF13427"/>
    </source>
</evidence>
<dbReference type="GO" id="GO:0016779">
    <property type="term" value="F:nucleotidyltransferase activity"/>
    <property type="evidence" value="ECO:0007669"/>
    <property type="project" value="InterPro"/>
</dbReference>
<accession>A0A561WC22</accession>
<gene>
    <name evidence="4" type="ORF">FHX34_103933</name>
</gene>
<evidence type="ECO:0000313" key="5">
    <source>
        <dbReference type="Proteomes" id="UP000320239"/>
    </source>
</evidence>
<dbReference type="InterPro" id="IPR002934">
    <property type="entry name" value="Polymerase_NTP_transf_dom"/>
</dbReference>
<dbReference type="CDD" id="cd05403">
    <property type="entry name" value="NT_KNTase_like"/>
    <property type="match status" value="1"/>
</dbReference>
<comment type="caution">
    <text evidence="4">The sequence shown here is derived from an EMBL/GenBank/DDBJ whole genome shotgun (WGS) entry which is preliminary data.</text>
</comment>
<reference evidence="4 5" key="1">
    <citation type="submission" date="2019-06" db="EMBL/GenBank/DDBJ databases">
        <title>Sequencing the genomes of 1000 actinobacteria strains.</title>
        <authorList>
            <person name="Klenk H.-P."/>
        </authorList>
    </citation>
    <scope>NUCLEOTIDE SEQUENCE [LARGE SCALE GENOMIC DNA]</scope>
    <source>
        <strain evidence="4 5">DSM 43866</strain>
    </source>
</reference>
<dbReference type="Proteomes" id="UP000320239">
    <property type="component" value="Unassembled WGS sequence"/>
</dbReference>
<proteinExistence type="predicted"/>
<keyword evidence="1 4" id="KW-0808">Transferase</keyword>
<keyword evidence="5" id="KW-1185">Reference proteome</keyword>
<organism evidence="4 5">
    <name type="scientific">Actinoplanes teichomyceticus</name>
    <dbReference type="NCBI Taxonomy" id="1867"/>
    <lineage>
        <taxon>Bacteria</taxon>
        <taxon>Bacillati</taxon>
        <taxon>Actinomycetota</taxon>
        <taxon>Actinomycetes</taxon>
        <taxon>Micromonosporales</taxon>
        <taxon>Micromonosporaceae</taxon>
        <taxon>Actinoplanes</taxon>
    </lineage>
</organism>
<protein>
    <submittedName>
        <fullName evidence="4">Nucleotidyltransferase-like protein</fullName>
    </submittedName>
</protein>
<feature type="domain" description="Adenylyltransferase AadA C-terminal" evidence="3">
    <location>
        <begin position="185"/>
        <end position="237"/>
    </location>
</feature>
<sequence>MRMARLSLVINSLDQAATSACATYLEIADRRAPGLVEGLYLQGSIALGDYQAGVSDIDFVAVTSSTPDPGQVRAIHGQLRRHGRKPFFDGLYVSRDELRSDPATLPGGIAVHEWRVKTASPFERNLVTWHVLAQAGVAVRGPAVDKLDIYTDWQALAQATRRNLDEFWVPWAAQAAWSPAGLTAWGTTWGVLGVARLRHTLAAARITTKTEAAAYATATYDQRWHPIIQEALRIRVGGPPVYRNPLRRRADMLGFMREALRG</sequence>
<dbReference type="InterPro" id="IPR025184">
    <property type="entry name" value="AadA_C"/>
</dbReference>
<dbReference type="AlphaFoldDB" id="A0A561WC22"/>
<dbReference type="InterPro" id="IPR043519">
    <property type="entry name" value="NT_sf"/>
</dbReference>
<dbReference type="EMBL" id="VIWY01000003">
    <property type="protein sequence ID" value="TWG21395.1"/>
    <property type="molecule type" value="Genomic_DNA"/>
</dbReference>
<name>A0A561WC22_ACTTI</name>
<evidence type="ECO:0000313" key="4">
    <source>
        <dbReference type="EMBL" id="TWG21395.1"/>
    </source>
</evidence>
<evidence type="ECO:0000256" key="1">
    <source>
        <dbReference type="ARBA" id="ARBA00022679"/>
    </source>
</evidence>
<evidence type="ECO:0000259" key="2">
    <source>
        <dbReference type="Pfam" id="PF01909"/>
    </source>
</evidence>
<dbReference type="Pfam" id="PF01909">
    <property type="entry name" value="NTP_transf_2"/>
    <property type="match status" value="1"/>
</dbReference>
<dbReference type="Pfam" id="PF13427">
    <property type="entry name" value="AadA_C"/>
    <property type="match status" value="1"/>
</dbReference>